<keyword evidence="5" id="KW-1185">Reference proteome</keyword>
<gene>
    <name evidence="4" type="primary">mshA_5</name>
    <name evidence="4" type="ORF">PSEWESI4_04020</name>
</gene>
<sequence>MRELIFVHLFNDRSGSPKVLSQVIVAMSRLGRSIEILTSHHGDGFLSDLPGVRRQIFYRRSENKILTLIFYLASQFFLFFQCLRYWRRDVVFYINTMLPFGAALAALLMRKPVIYHVHETSIRPFMLKCFLRLIIKFTARKVIFVSDYLRAVEGFGNNISQFVLHNALDGEVRPMQSRVREGDFNVLMVCSLKKYKGILEFFEVAKSLRPDVSVRFVLVLNASQLEIDEYLFGVVVPGNVTIFPRQSDISPFYLDASLVLNLSRPDEWIETFGLTVLEAMSFGIPVIVPPVGGPAEIVTDGRHGYLISCYETQRVADTIKYLSSNPGLHSQLARNAWVHAKQFCLRRFEYKVSEIIDN</sequence>
<feature type="domain" description="Glycosyltransferase subfamily 4-like N-terminal" evidence="3">
    <location>
        <begin position="15"/>
        <end position="151"/>
    </location>
</feature>
<dbReference type="GO" id="GO:1901135">
    <property type="term" value="P:carbohydrate derivative metabolic process"/>
    <property type="evidence" value="ECO:0007669"/>
    <property type="project" value="UniProtKB-ARBA"/>
</dbReference>
<dbReference type="EMBL" id="CAJFCI010000077">
    <property type="protein sequence ID" value="CAD5109714.1"/>
    <property type="molecule type" value="Genomic_DNA"/>
</dbReference>
<dbReference type="InterPro" id="IPR028098">
    <property type="entry name" value="Glyco_trans_4-like_N"/>
</dbReference>
<dbReference type="GO" id="GO:0102710">
    <property type="term" value="F:D-inositol-3-phosphate glycosyltransferase activity"/>
    <property type="evidence" value="ECO:0007669"/>
    <property type="project" value="UniProtKB-EC"/>
</dbReference>
<dbReference type="AlphaFoldDB" id="A0A7U7ERB2"/>
<evidence type="ECO:0000259" key="2">
    <source>
        <dbReference type="Pfam" id="PF00534"/>
    </source>
</evidence>
<dbReference type="Pfam" id="PF13439">
    <property type="entry name" value="Glyco_transf_4"/>
    <property type="match status" value="1"/>
</dbReference>
<dbReference type="CDD" id="cd03801">
    <property type="entry name" value="GT4_PimA-like"/>
    <property type="match status" value="1"/>
</dbReference>
<proteinExistence type="predicted"/>
<keyword evidence="4" id="KW-0328">Glycosyltransferase</keyword>
<name>A0A7U7ERB2_9GAMM</name>
<reference evidence="4 5" key="1">
    <citation type="submission" date="2020-08" db="EMBL/GenBank/DDBJ databases">
        <authorList>
            <person name="Criscuolo A."/>
        </authorList>
    </citation>
    <scope>NUCLEOTIDE SEQUENCE [LARGE SCALE GENOMIC DNA]</scope>
    <source>
        <strain evidence="4">CIP111764</strain>
    </source>
</reference>
<dbReference type="Proteomes" id="UP000583387">
    <property type="component" value="Unassembled WGS sequence"/>
</dbReference>
<keyword evidence="1" id="KW-0472">Membrane</keyword>
<organism evidence="4 5">
    <name type="scientific">Zestomonas carbonaria</name>
    <dbReference type="NCBI Taxonomy" id="2762745"/>
    <lineage>
        <taxon>Bacteria</taxon>
        <taxon>Pseudomonadati</taxon>
        <taxon>Pseudomonadota</taxon>
        <taxon>Gammaproteobacteria</taxon>
        <taxon>Pseudomonadales</taxon>
        <taxon>Pseudomonadaceae</taxon>
        <taxon>Zestomonas</taxon>
    </lineage>
</organism>
<evidence type="ECO:0000313" key="5">
    <source>
        <dbReference type="Proteomes" id="UP000583387"/>
    </source>
</evidence>
<evidence type="ECO:0000313" key="4">
    <source>
        <dbReference type="EMBL" id="CAD5109714.1"/>
    </source>
</evidence>
<protein>
    <submittedName>
        <fullName evidence="4">D-inositol-3-phosphate glycosyltransferase</fullName>
        <ecNumber evidence="4">2.4.1.250</ecNumber>
    </submittedName>
</protein>
<dbReference type="Gene3D" id="3.40.50.2000">
    <property type="entry name" value="Glycogen Phosphorylase B"/>
    <property type="match status" value="2"/>
</dbReference>
<keyword evidence="4" id="KW-0808">Transferase</keyword>
<accession>A0A7U7ERB2</accession>
<comment type="caution">
    <text evidence="4">The sequence shown here is derived from an EMBL/GenBank/DDBJ whole genome shotgun (WGS) entry which is preliminary data.</text>
</comment>
<keyword evidence="1" id="KW-0812">Transmembrane</keyword>
<dbReference type="SUPFAM" id="SSF53756">
    <property type="entry name" value="UDP-Glycosyltransferase/glycogen phosphorylase"/>
    <property type="match status" value="1"/>
</dbReference>
<dbReference type="PANTHER" id="PTHR12526">
    <property type="entry name" value="GLYCOSYLTRANSFERASE"/>
    <property type="match status" value="1"/>
</dbReference>
<dbReference type="RefSeq" id="WP_187673023.1">
    <property type="nucleotide sequence ID" value="NZ_CAJFCI010000077.1"/>
</dbReference>
<feature type="transmembrane region" description="Helical" evidence="1">
    <location>
        <begin position="92"/>
        <end position="109"/>
    </location>
</feature>
<dbReference type="InterPro" id="IPR001296">
    <property type="entry name" value="Glyco_trans_1"/>
</dbReference>
<feature type="transmembrane region" description="Helical" evidence="1">
    <location>
        <begin position="65"/>
        <end position="86"/>
    </location>
</feature>
<evidence type="ECO:0000256" key="1">
    <source>
        <dbReference type="SAM" id="Phobius"/>
    </source>
</evidence>
<feature type="domain" description="Glycosyl transferase family 1" evidence="2">
    <location>
        <begin position="177"/>
        <end position="336"/>
    </location>
</feature>
<dbReference type="Pfam" id="PF00534">
    <property type="entry name" value="Glycos_transf_1"/>
    <property type="match status" value="1"/>
</dbReference>
<keyword evidence="1" id="KW-1133">Transmembrane helix</keyword>
<dbReference type="EC" id="2.4.1.250" evidence="4"/>
<evidence type="ECO:0000259" key="3">
    <source>
        <dbReference type="Pfam" id="PF13439"/>
    </source>
</evidence>